<dbReference type="Gene3D" id="3.30.70.100">
    <property type="match status" value="1"/>
</dbReference>
<name>A0A0M5J194_STRPR</name>
<gene>
    <name evidence="1" type="ORF">SPRI_2938</name>
</gene>
<dbReference type="EMBL" id="CP011340">
    <property type="protein sequence ID" value="ALC21244.1"/>
    <property type="molecule type" value="Genomic_DNA"/>
</dbReference>
<dbReference type="KEGG" id="spri:SPRI_2938"/>
<dbReference type="InterPro" id="IPR011008">
    <property type="entry name" value="Dimeric_a/b-barrel"/>
</dbReference>
<dbReference type="AlphaFoldDB" id="A0A0M5J194"/>
<dbReference type="RefSeq" id="WP_005312874.1">
    <property type="nucleotide sequence ID" value="NZ_CP011340.1"/>
</dbReference>
<proteinExistence type="predicted"/>
<organism evidence="1">
    <name type="scientific">Streptomyces pristinaespiralis</name>
    <dbReference type="NCBI Taxonomy" id="38300"/>
    <lineage>
        <taxon>Bacteria</taxon>
        <taxon>Bacillati</taxon>
        <taxon>Actinomycetota</taxon>
        <taxon>Actinomycetes</taxon>
        <taxon>Kitasatosporales</taxon>
        <taxon>Streptomycetaceae</taxon>
        <taxon>Streptomyces</taxon>
    </lineage>
</organism>
<dbReference type="SUPFAM" id="SSF54909">
    <property type="entry name" value="Dimeric alpha+beta barrel"/>
    <property type="match status" value="1"/>
</dbReference>
<evidence type="ECO:0000313" key="1">
    <source>
        <dbReference type="EMBL" id="ALC21244.1"/>
    </source>
</evidence>
<dbReference type="PANTHER" id="PTHR41521:SF4">
    <property type="entry name" value="BLR0684 PROTEIN"/>
    <property type="match status" value="1"/>
</dbReference>
<dbReference type="Pfam" id="PF07045">
    <property type="entry name" value="DUF1330"/>
    <property type="match status" value="1"/>
</dbReference>
<evidence type="ECO:0000313" key="2">
    <source>
        <dbReference type="Proteomes" id="UP000060513"/>
    </source>
</evidence>
<dbReference type="InterPro" id="IPR010753">
    <property type="entry name" value="DUF1330"/>
</dbReference>
<sequence>MTAYAVGNLQPAARLDDEVLDYMERIQSTLDPYEGRFLVHGATLEVREGEWPGALVVIGFPTLRQARDWYESPAYQELIPLRTRHMAGDIILVDGVAPGYDASATAARLRQAQEAVS</sequence>
<dbReference type="GeneID" id="97236030"/>
<dbReference type="OrthoDB" id="9806380at2"/>
<dbReference type="Proteomes" id="UP000060513">
    <property type="component" value="Chromosome"/>
</dbReference>
<dbReference type="STRING" id="38300.SPRI_2938"/>
<accession>A0A0M5J194</accession>
<dbReference type="OMA" id="DGHFVIH"/>
<dbReference type="PANTHER" id="PTHR41521">
    <property type="match status" value="1"/>
</dbReference>
<reference evidence="1 2" key="1">
    <citation type="submission" date="2015-08" db="EMBL/GenBank/DDBJ databases">
        <title>Genome sequence of the pristinamycin over-producing bacterium Streptomyces pristinaespiralis HCCB10218.</title>
        <authorList>
            <person name="Tian J."/>
            <person name="Yang J."/>
            <person name="Li L."/>
            <person name="Ruan L."/>
            <person name="Wei W."/>
            <person name="Zheng G."/>
            <person name="Wei Z."/>
            <person name="Yang S."/>
            <person name="Ge M."/>
            <person name="Jiang W."/>
            <person name="Lu Y."/>
        </authorList>
    </citation>
    <scope>NUCLEOTIDE SEQUENCE [LARGE SCALE GENOMIC DNA]</scope>
    <source>
        <strain evidence="1 2">HCCB 10218</strain>
    </source>
</reference>
<protein>
    <submittedName>
        <fullName evidence="1">DUF1330 domain-containing protein</fullName>
    </submittedName>
</protein>
<dbReference type="PATRIC" id="fig|38300.4.peg.3095"/>